<feature type="region of interest" description="Disordered" evidence="1">
    <location>
        <begin position="377"/>
        <end position="433"/>
    </location>
</feature>
<organism evidence="2 3">
    <name type="scientific">Neocallimastix californiae</name>
    <dbReference type="NCBI Taxonomy" id="1754190"/>
    <lineage>
        <taxon>Eukaryota</taxon>
        <taxon>Fungi</taxon>
        <taxon>Fungi incertae sedis</taxon>
        <taxon>Chytridiomycota</taxon>
        <taxon>Chytridiomycota incertae sedis</taxon>
        <taxon>Neocallimastigomycetes</taxon>
        <taxon>Neocallimastigales</taxon>
        <taxon>Neocallimastigaceae</taxon>
        <taxon>Neocallimastix</taxon>
    </lineage>
</organism>
<evidence type="ECO:0000313" key="2">
    <source>
        <dbReference type="EMBL" id="ORY54791.1"/>
    </source>
</evidence>
<feature type="compositionally biased region" description="Basic residues" evidence="1">
    <location>
        <begin position="230"/>
        <end position="248"/>
    </location>
</feature>
<sequence length="433" mass="49228">MDIDKDYINNNTKIEINDINLINKNSVQKKEHPEIVLDDTKNSSFIMNKENNIRNKINKVSRSESTGKVRLCCFKTTRNKKVSTNALNKPISSKNELANKLKDTFKENNKITSKRVEVNPISTNENENSIHNHISSEIDDNTNEKNINDEKNSNPQYIKNNNYKSKGDTITIDDDDDDDDNDSNSNSNSNIARDVNVTKKVTKKGKNTMSNTILPATEKGISSKSIIKPYKPHKISKPRAFRRRKLTKNKSSDSLSNTSSPSQISNENVLLNYTSSSNSNVSSSNSKKSSVSKVNFSNGNRSLRQNSSKRKMNKNVISSIIDLTSPNKNNNYNYSLYNKDNNNTQEPNRLEYLKEKFHKLSIQNDMMKQKCSVASSNFPQHQMSTPKKHKGESKESISQSNLNDISKNIFENEKPKSVRTSPLRLSLHRKKTL</sequence>
<feature type="compositionally biased region" description="Acidic residues" evidence="1">
    <location>
        <begin position="171"/>
        <end position="182"/>
    </location>
</feature>
<comment type="caution">
    <text evidence="2">The sequence shown here is derived from an EMBL/GenBank/DDBJ whole genome shotgun (WGS) entry which is preliminary data.</text>
</comment>
<feature type="compositionally biased region" description="Polar residues" evidence="1">
    <location>
        <begin position="263"/>
        <end position="274"/>
    </location>
</feature>
<feature type="compositionally biased region" description="Basic and acidic residues" evidence="1">
    <location>
        <begin position="128"/>
        <end position="152"/>
    </location>
</feature>
<dbReference type="EMBL" id="MCOG01000082">
    <property type="protein sequence ID" value="ORY54791.1"/>
    <property type="molecule type" value="Genomic_DNA"/>
</dbReference>
<feature type="compositionally biased region" description="Polar residues" evidence="1">
    <location>
        <begin position="209"/>
        <end position="225"/>
    </location>
</feature>
<keyword evidence="3" id="KW-1185">Reference proteome</keyword>
<evidence type="ECO:0000313" key="3">
    <source>
        <dbReference type="Proteomes" id="UP000193920"/>
    </source>
</evidence>
<proteinExistence type="predicted"/>
<gene>
    <name evidence="2" type="ORF">LY90DRAFT_702199</name>
</gene>
<accession>A0A1Y2D675</accession>
<feature type="compositionally biased region" description="Low complexity" evidence="1">
    <location>
        <begin position="252"/>
        <end position="262"/>
    </location>
</feature>
<reference evidence="2 3" key="1">
    <citation type="submission" date="2016-08" db="EMBL/GenBank/DDBJ databases">
        <title>A Parts List for Fungal Cellulosomes Revealed by Comparative Genomics.</title>
        <authorList>
            <consortium name="DOE Joint Genome Institute"/>
            <person name="Haitjema C.H."/>
            <person name="Gilmore S.P."/>
            <person name="Henske J.K."/>
            <person name="Solomon K.V."/>
            <person name="De Groot R."/>
            <person name="Kuo A."/>
            <person name="Mondo S.J."/>
            <person name="Salamov A.A."/>
            <person name="Labutti K."/>
            <person name="Zhao Z."/>
            <person name="Chiniquy J."/>
            <person name="Barry K."/>
            <person name="Brewer H.M."/>
            <person name="Purvine S.O."/>
            <person name="Wright A.T."/>
            <person name="Boxma B."/>
            <person name="Van Alen T."/>
            <person name="Hackstein J.H."/>
            <person name="Baker S.E."/>
            <person name="Grigoriev I.V."/>
            <person name="O'Malley M.A."/>
        </authorList>
    </citation>
    <scope>NUCLEOTIDE SEQUENCE [LARGE SCALE GENOMIC DNA]</scope>
    <source>
        <strain evidence="2 3">G1</strain>
    </source>
</reference>
<feature type="compositionally biased region" description="Polar residues" evidence="1">
    <location>
        <begin position="396"/>
        <end position="406"/>
    </location>
</feature>
<feature type="compositionally biased region" description="Low complexity" evidence="1">
    <location>
        <begin position="275"/>
        <end position="298"/>
    </location>
</feature>
<feature type="region of interest" description="Disordered" evidence="1">
    <location>
        <begin position="116"/>
        <end position="314"/>
    </location>
</feature>
<name>A0A1Y2D675_9FUNG</name>
<dbReference type="Proteomes" id="UP000193920">
    <property type="component" value="Unassembled WGS sequence"/>
</dbReference>
<feature type="compositionally biased region" description="Polar residues" evidence="1">
    <location>
        <begin position="153"/>
        <end position="164"/>
    </location>
</feature>
<dbReference type="AlphaFoldDB" id="A0A1Y2D675"/>
<protein>
    <submittedName>
        <fullName evidence="2">Uncharacterized protein</fullName>
    </submittedName>
</protein>
<evidence type="ECO:0000256" key="1">
    <source>
        <dbReference type="SAM" id="MobiDB-lite"/>
    </source>
</evidence>